<dbReference type="AlphaFoldDB" id="A0A1H9CE23"/>
<dbReference type="CDD" id="cd07377">
    <property type="entry name" value="WHTH_GntR"/>
    <property type="match status" value="1"/>
</dbReference>
<dbReference type="OrthoDB" id="7618373at2"/>
<accession>A0A1H9CE23</accession>
<dbReference type="InterPro" id="IPR011711">
    <property type="entry name" value="GntR_C"/>
</dbReference>
<dbReference type="Pfam" id="PF00392">
    <property type="entry name" value="GntR"/>
    <property type="match status" value="1"/>
</dbReference>
<keyword evidence="2" id="KW-0238">DNA-binding</keyword>
<dbReference type="EMBL" id="FOEP01000003">
    <property type="protein sequence ID" value="SEP98908.1"/>
    <property type="molecule type" value="Genomic_DNA"/>
</dbReference>
<dbReference type="SMART" id="SM00345">
    <property type="entry name" value="HTH_GNTR"/>
    <property type="match status" value="1"/>
</dbReference>
<dbReference type="GO" id="GO:0003700">
    <property type="term" value="F:DNA-binding transcription factor activity"/>
    <property type="evidence" value="ECO:0007669"/>
    <property type="project" value="InterPro"/>
</dbReference>
<dbReference type="Gene3D" id="1.10.10.10">
    <property type="entry name" value="Winged helix-like DNA-binding domain superfamily/Winged helix DNA-binding domain"/>
    <property type="match status" value="1"/>
</dbReference>
<evidence type="ECO:0000256" key="3">
    <source>
        <dbReference type="ARBA" id="ARBA00023163"/>
    </source>
</evidence>
<dbReference type="InterPro" id="IPR036388">
    <property type="entry name" value="WH-like_DNA-bd_sf"/>
</dbReference>
<dbReference type="RefSeq" id="WP_090268919.1">
    <property type="nucleotide sequence ID" value="NZ_FOEP01000003.1"/>
</dbReference>
<organism evidence="5 6">
    <name type="scientific">Thalassovita taeanensis</name>
    <dbReference type="NCBI Taxonomy" id="657014"/>
    <lineage>
        <taxon>Bacteria</taxon>
        <taxon>Pseudomonadati</taxon>
        <taxon>Pseudomonadota</taxon>
        <taxon>Alphaproteobacteria</taxon>
        <taxon>Rhodobacterales</taxon>
        <taxon>Roseobacteraceae</taxon>
        <taxon>Thalassovita</taxon>
    </lineage>
</organism>
<evidence type="ECO:0000256" key="1">
    <source>
        <dbReference type="ARBA" id="ARBA00023015"/>
    </source>
</evidence>
<dbReference type="PRINTS" id="PR00035">
    <property type="entry name" value="HTHGNTR"/>
</dbReference>
<keyword evidence="3" id="KW-0804">Transcription</keyword>
<proteinExistence type="predicted"/>
<dbReference type="Pfam" id="PF07729">
    <property type="entry name" value="FCD"/>
    <property type="match status" value="1"/>
</dbReference>
<name>A0A1H9CE23_9RHOB</name>
<evidence type="ECO:0000313" key="5">
    <source>
        <dbReference type="EMBL" id="SEP98908.1"/>
    </source>
</evidence>
<dbReference type="PANTHER" id="PTHR43537">
    <property type="entry name" value="TRANSCRIPTIONAL REGULATOR, GNTR FAMILY"/>
    <property type="match status" value="1"/>
</dbReference>
<dbReference type="PANTHER" id="PTHR43537:SF5">
    <property type="entry name" value="UXU OPERON TRANSCRIPTIONAL REGULATOR"/>
    <property type="match status" value="1"/>
</dbReference>
<keyword evidence="1" id="KW-0805">Transcription regulation</keyword>
<sequence length="220" mass="24899">MPDYTQDTDARERFLRLHSALRERICLLDYPPGARLSEEVLAGEFGTSRTPLRRVLARLEDEGLVISRHGVGTLVTDVDIGEMARTYDLRRELAGLVGRLSPVPMTDAILTEARRFADRGRMLQTAPDAREFARMNMEYFHFGAALTTNEALRETSERLYYRTARIWLKSIPRMDLHAEVAIFLSELDQNLTAIENGDLMAAALIRQAHISMCFTRLAGG</sequence>
<protein>
    <submittedName>
        <fullName evidence="5">Transcriptional regulator, GntR family</fullName>
    </submittedName>
</protein>
<feature type="domain" description="HTH gntR-type" evidence="4">
    <location>
        <begin position="11"/>
        <end position="78"/>
    </location>
</feature>
<dbReference type="SUPFAM" id="SSF48008">
    <property type="entry name" value="GntR ligand-binding domain-like"/>
    <property type="match status" value="1"/>
</dbReference>
<gene>
    <name evidence="5" type="ORF">SAMN04488092_103208</name>
</gene>
<dbReference type="GO" id="GO:0003677">
    <property type="term" value="F:DNA binding"/>
    <property type="evidence" value="ECO:0007669"/>
    <property type="project" value="UniProtKB-KW"/>
</dbReference>
<dbReference type="InterPro" id="IPR008920">
    <property type="entry name" value="TF_FadR/GntR_C"/>
</dbReference>
<dbReference type="PROSITE" id="PS50949">
    <property type="entry name" value="HTH_GNTR"/>
    <property type="match status" value="1"/>
</dbReference>
<dbReference type="Proteomes" id="UP000198634">
    <property type="component" value="Unassembled WGS sequence"/>
</dbReference>
<dbReference type="SUPFAM" id="SSF46785">
    <property type="entry name" value="Winged helix' DNA-binding domain"/>
    <property type="match status" value="1"/>
</dbReference>
<evidence type="ECO:0000313" key="6">
    <source>
        <dbReference type="Proteomes" id="UP000198634"/>
    </source>
</evidence>
<evidence type="ECO:0000259" key="4">
    <source>
        <dbReference type="PROSITE" id="PS50949"/>
    </source>
</evidence>
<dbReference type="InterPro" id="IPR036390">
    <property type="entry name" value="WH_DNA-bd_sf"/>
</dbReference>
<dbReference type="STRING" id="657014.SAMN04488092_103208"/>
<dbReference type="InterPro" id="IPR000524">
    <property type="entry name" value="Tscrpt_reg_HTH_GntR"/>
</dbReference>
<dbReference type="Gene3D" id="1.20.120.530">
    <property type="entry name" value="GntR ligand-binding domain-like"/>
    <property type="match status" value="1"/>
</dbReference>
<reference evidence="5 6" key="1">
    <citation type="submission" date="2016-10" db="EMBL/GenBank/DDBJ databases">
        <authorList>
            <person name="de Groot N.N."/>
        </authorList>
    </citation>
    <scope>NUCLEOTIDE SEQUENCE [LARGE SCALE GENOMIC DNA]</scope>
    <source>
        <strain evidence="5 6">DSM 22007</strain>
    </source>
</reference>
<keyword evidence="6" id="KW-1185">Reference proteome</keyword>
<evidence type="ECO:0000256" key="2">
    <source>
        <dbReference type="ARBA" id="ARBA00023125"/>
    </source>
</evidence>